<feature type="compositionally biased region" description="Low complexity" evidence="18">
    <location>
        <begin position="167"/>
        <end position="184"/>
    </location>
</feature>
<dbReference type="Gene3D" id="3.30.1610.10">
    <property type="entry name" value="Peptidase S59, nucleoporin"/>
    <property type="match status" value="1"/>
</dbReference>
<dbReference type="Proteomes" id="UP000242188">
    <property type="component" value="Unassembled WGS sequence"/>
</dbReference>
<evidence type="ECO:0000259" key="19">
    <source>
        <dbReference type="PROSITE" id="PS51434"/>
    </source>
</evidence>
<dbReference type="Gene3D" id="1.25.40.690">
    <property type="match status" value="1"/>
</dbReference>
<dbReference type="GO" id="GO:0051028">
    <property type="term" value="P:mRNA transport"/>
    <property type="evidence" value="ECO:0007669"/>
    <property type="project" value="UniProtKB-KW"/>
</dbReference>
<dbReference type="InterPro" id="IPR036903">
    <property type="entry name" value="Nup98_auto-Pept-S59_dom_sf"/>
</dbReference>
<dbReference type="PANTHER" id="PTHR23198:SF6">
    <property type="entry name" value="NUCLEAR PORE COMPLEX PROTEIN NUP98-NUP96"/>
    <property type="match status" value="1"/>
</dbReference>
<dbReference type="GO" id="GO:0031965">
    <property type="term" value="C:nuclear membrane"/>
    <property type="evidence" value="ECO:0007669"/>
    <property type="project" value="UniProtKB-SubCell"/>
</dbReference>
<gene>
    <name evidence="20" type="ORF">KP79_PYT13267</name>
</gene>
<protein>
    <recommendedName>
        <fullName evidence="5">Nuclear pore complex protein Nup98-Nup96</fullName>
    </recommendedName>
</protein>
<keyword evidence="7" id="KW-0645">Protease</keyword>
<dbReference type="PROSITE" id="PS51434">
    <property type="entry name" value="NUP_C"/>
    <property type="match status" value="1"/>
</dbReference>
<keyword evidence="6" id="KW-0813">Transport</keyword>
<dbReference type="GO" id="GO:0000973">
    <property type="term" value="P:post-transcriptional tethering of RNA polymerase II gene DNA at nuclear periphery"/>
    <property type="evidence" value="ECO:0007669"/>
    <property type="project" value="TreeGrafter"/>
</dbReference>
<organism evidence="20 21">
    <name type="scientific">Mizuhopecten yessoensis</name>
    <name type="common">Japanese scallop</name>
    <name type="synonym">Patinopecten yessoensis</name>
    <dbReference type="NCBI Taxonomy" id="6573"/>
    <lineage>
        <taxon>Eukaryota</taxon>
        <taxon>Metazoa</taxon>
        <taxon>Spiralia</taxon>
        <taxon>Lophotrochozoa</taxon>
        <taxon>Mollusca</taxon>
        <taxon>Bivalvia</taxon>
        <taxon>Autobranchia</taxon>
        <taxon>Pteriomorphia</taxon>
        <taxon>Pectinida</taxon>
        <taxon>Pectinoidea</taxon>
        <taxon>Pectinidae</taxon>
        <taxon>Mizuhopecten</taxon>
    </lineage>
</organism>
<comment type="subcellular location">
    <subcellularLocation>
        <location evidence="2">Nucleus membrane</location>
        <topology evidence="2">Peripheral membrane protein</topology>
        <orientation evidence="2">Nucleoplasmic side</orientation>
    </subcellularLocation>
    <subcellularLocation>
        <location evidence="1">Nucleus</location>
        <location evidence="1">Nuclear pore complex</location>
    </subcellularLocation>
    <subcellularLocation>
        <location evidence="3">Nucleus</location>
        <location evidence="3">Nucleoplasm</location>
    </subcellularLocation>
</comment>
<feature type="region of interest" description="Disordered" evidence="18">
    <location>
        <begin position="886"/>
        <end position="982"/>
    </location>
</feature>
<dbReference type="GO" id="GO:0017056">
    <property type="term" value="F:structural constituent of nuclear pore"/>
    <property type="evidence" value="ECO:0007669"/>
    <property type="project" value="InterPro"/>
</dbReference>
<comment type="caution">
    <text evidence="20">The sequence shown here is derived from an EMBL/GenBank/DDBJ whole genome shotgun (WGS) entry which is preliminary data.</text>
</comment>
<dbReference type="InterPro" id="IPR007230">
    <property type="entry name" value="Nup98_auto-Pept-S59_dom"/>
</dbReference>
<feature type="compositionally biased region" description="Basic and acidic residues" evidence="18">
    <location>
        <begin position="1009"/>
        <end position="1032"/>
    </location>
</feature>
<feature type="region of interest" description="Disordered" evidence="18">
    <location>
        <begin position="1009"/>
        <end position="1038"/>
    </location>
</feature>
<evidence type="ECO:0000256" key="3">
    <source>
        <dbReference type="ARBA" id="ARBA00004642"/>
    </source>
</evidence>
<dbReference type="OrthoDB" id="3797628at2759"/>
<keyword evidence="11" id="KW-0509">mRNA transport</keyword>
<keyword evidence="9" id="KW-0378">Hydrolase</keyword>
<feature type="compositionally biased region" description="Polar residues" evidence="18">
    <location>
        <begin position="145"/>
        <end position="166"/>
    </location>
</feature>
<keyword evidence="10" id="KW-0068">Autocatalytic cleavage</keyword>
<evidence type="ECO:0000313" key="21">
    <source>
        <dbReference type="Proteomes" id="UP000242188"/>
    </source>
</evidence>
<keyword evidence="17" id="KW-0539">Nucleus</keyword>
<evidence type="ECO:0000313" key="20">
    <source>
        <dbReference type="EMBL" id="OWF51062.1"/>
    </source>
</evidence>
<dbReference type="Pfam" id="PF04096">
    <property type="entry name" value="Nucleoporin2"/>
    <property type="match status" value="1"/>
</dbReference>
<keyword evidence="15" id="KW-0906">Nuclear pore complex</keyword>
<feature type="region of interest" description="Disordered" evidence="18">
    <location>
        <begin position="619"/>
        <end position="681"/>
    </location>
</feature>
<evidence type="ECO:0000256" key="10">
    <source>
        <dbReference type="ARBA" id="ARBA00022813"/>
    </source>
</evidence>
<comment type="similarity">
    <text evidence="4">Belongs to the nucleoporin GLFG family.</text>
</comment>
<proteinExistence type="inferred from homology"/>
<evidence type="ECO:0000256" key="18">
    <source>
        <dbReference type="SAM" id="MobiDB-lite"/>
    </source>
</evidence>
<evidence type="ECO:0000256" key="5">
    <source>
        <dbReference type="ARBA" id="ARBA00013472"/>
    </source>
</evidence>
<evidence type="ECO:0000256" key="15">
    <source>
        <dbReference type="ARBA" id="ARBA00023132"/>
    </source>
</evidence>
<dbReference type="EMBL" id="NEDP02002392">
    <property type="protein sequence ID" value="OWF51062.1"/>
    <property type="molecule type" value="Genomic_DNA"/>
</dbReference>
<evidence type="ECO:0000256" key="4">
    <source>
        <dbReference type="ARBA" id="ARBA00008926"/>
    </source>
</evidence>
<feature type="region of interest" description="Disordered" evidence="18">
    <location>
        <begin position="94"/>
        <end position="184"/>
    </location>
</feature>
<dbReference type="GO" id="GO:0006606">
    <property type="term" value="P:protein import into nucleus"/>
    <property type="evidence" value="ECO:0007669"/>
    <property type="project" value="TreeGrafter"/>
</dbReference>
<evidence type="ECO:0000256" key="13">
    <source>
        <dbReference type="ARBA" id="ARBA00022927"/>
    </source>
</evidence>
<keyword evidence="21" id="KW-1185">Reference proteome</keyword>
<dbReference type="FunFam" id="1.10.10.2360:FF:000001">
    <property type="entry name" value="Nuclear pore complex protein Nup98-Nup96"/>
    <property type="match status" value="1"/>
</dbReference>
<evidence type="ECO:0000256" key="16">
    <source>
        <dbReference type="ARBA" id="ARBA00023136"/>
    </source>
</evidence>
<evidence type="ECO:0000256" key="17">
    <source>
        <dbReference type="ARBA" id="ARBA00023242"/>
    </source>
</evidence>
<dbReference type="GO" id="GO:0008236">
    <property type="term" value="F:serine-type peptidase activity"/>
    <property type="evidence" value="ECO:0007669"/>
    <property type="project" value="UniProtKB-KW"/>
</dbReference>
<dbReference type="Pfam" id="PF12110">
    <property type="entry name" value="Nup96"/>
    <property type="match status" value="1"/>
</dbReference>
<name>A0A210QQQ5_MIZYE</name>
<feature type="compositionally biased region" description="Low complexity" evidence="18">
    <location>
        <begin position="620"/>
        <end position="635"/>
    </location>
</feature>
<feature type="compositionally biased region" description="Low complexity" evidence="18">
    <location>
        <begin position="898"/>
        <end position="916"/>
    </location>
</feature>
<feature type="domain" description="Peptidase S59" evidence="19">
    <location>
        <begin position="738"/>
        <end position="880"/>
    </location>
</feature>
<evidence type="ECO:0000256" key="1">
    <source>
        <dbReference type="ARBA" id="ARBA00004567"/>
    </source>
</evidence>
<dbReference type="Gene3D" id="1.10.10.2360">
    <property type="match status" value="1"/>
</dbReference>
<dbReference type="GO" id="GO:0034398">
    <property type="term" value="P:telomere tethering at nuclear periphery"/>
    <property type="evidence" value="ECO:0007669"/>
    <property type="project" value="TreeGrafter"/>
</dbReference>
<evidence type="ECO:0000256" key="7">
    <source>
        <dbReference type="ARBA" id="ARBA00022670"/>
    </source>
</evidence>
<dbReference type="PANTHER" id="PTHR23198">
    <property type="entry name" value="NUCLEOPORIN"/>
    <property type="match status" value="1"/>
</dbReference>
<dbReference type="InterPro" id="IPR037665">
    <property type="entry name" value="Nucleoporin_S59-like"/>
</dbReference>
<dbReference type="FunFam" id="3.30.1610.10:FF:000001">
    <property type="entry name" value="Nuclear pore complex protein Nup98-Nup96"/>
    <property type="match status" value="1"/>
</dbReference>
<keyword evidence="12" id="KW-0720">Serine protease</keyword>
<dbReference type="STRING" id="6573.A0A210QQQ5"/>
<feature type="compositionally biased region" description="Acidic residues" evidence="18">
    <location>
        <begin position="962"/>
        <end position="977"/>
    </location>
</feature>
<dbReference type="SUPFAM" id="SSF82215">
    <property type="entry name" value="C-terminal autoproteolytic domain of nucleoporin nup98"/>
    <property type="match status" value="1"/>
</dbReference>
<dbReference type="GO" id="GO:0006508">
    <property type="term" value="P:proteolysis"/>
    <property type="evidence" value="ECO:0007669"/>
    <property type="project" value="UniProtKB-KW"/>
</dbReference>
<feature type="region of interest" description="Disordered" evidence="18">
    <location>
        <begin position="698"/>
        <end position="733"/>
    </location>
</feature>
<keyword evidence="16" id="KW-0472">Membrane</keyword>
<evidence type="ECO:0000256" key="9">
    <source>
        <dbReference type="ARBA" id="ARBA00022801"/>
    </source>
</evidence>
<reference evidence="20 21" key="1">
    <citation type="journal article" date="2017" name="Nat. Ecol. Evol.">
        <title>Scallop genome provides insights into evolution of bilaterian karyotype and development.</title>
        <authorList>
            <person name="Wang S."/>
            <person name="Zhang J."/>
            <person name="Jiao W."/>
            <person name="Li J."/>
            <person name="Xun X."/>
            <person name="Sun Y."/>
            <person name="Guo X."/>
            <person name="Huan P."/>
            <person name="Dong B."/>
            <person name="Zhang L."/>
            <person name="Hu X."/>
            <person name="Sun X."/>
            <person name="Wang J."/>
            <person name="Zhao C."/>
            <person name="Wang Y."/>
            <person name="Wang D."/>
            <person name="Huang X."/>
            <person name="Wang R."/>
            <person name="Lv J."/>
            <person name="Li Y."/>
            <person name="Zhang Z."/>
            <person name="Liu B."/>
            <person name="Lu W."/>
            <person name="Hui Y."/>
            <person name="Liang J."/>
            <person name="Zhou Z."/>
            <person name="Hou R."/>
            <person name="Li X."/>
            <person name="Liu Y."/>
            <person name="Li H."/>
            <person name="Ning X."/>
            <person name="Lin Y."/>
            <person name="Zhao L."/>
            <person name="Xing Q."/>
            <person name="Dou J."/>
            <person name="Li Y."/>
            <person name="Mao J."/>
            <person name="Guo H."/>
            <person name="Dou H."/>
            <person name="Li T."/>
            <person name="Mu C."/>
            <person name="Jiang W."/>
            <person name="Fu Q."/>
            <person name="Fu X."/>
            <person name="Miao Y."/>
            <person name="Liu J."/>
            <person name="Yu Q."/>
            <person name="Li R."/>
            <person name="Liao H."/>
            <person name="Li X."/>
            <person name="Kong Y."/>
            <person name="Jiang Z."/>
            <person name="Chourrout D."/>
            <person name="Li R."/>
            <person name="Bao Z."/>
        </authorList>
    </citation>
    <scope>NUCLEOTIDE SEQUENCE [LARGE SCALE GENOMIC DNA]</scope>
    <source>
        <strain evidence="20 21">PY_sf001</strain>
    </source>
</reference>
<evidence type="ECO:0000256" key="14">
    <source>
        <dbReference type="ARBA" id="ARBA00023010"/>
    </source>
</evidence>
<sequence>MFGAKPITFGFPANTNVGTATPFGASTGNNSFGTKPAGTATFGTPNAGGVFGTQPTAAPAGGMFGQPSASTGGLFGNQPAAGSFGQPQTGGFNTFGSTPAAGSTSGGSLFGQQQPQPSTGGGLFSTPATGNAFGSKTPGFGGFGATSTPGAGTSLFGQQQPNNTSLFGQTAAGSSGFGQQQQQQSAQVGTALKFSAPVSQDTMVKNGVSTHIQTRHQCITAMKEYANKSLEELRAEDYLAGRKGKQTAFFGATPASSSGFSFNKPQATGFAASAAPFGTTPATQSSLFNQPQNNTATASPFGQNKSIFGASAGTATSTAGFGTGFGNTAGTSLFGNNQPKPGGFGATAVTSTQPSLFGSTTYGAQTSGGFGTTGGFGTAAPGGGLFGAKPKPLFGTAATSAPTGFGVTQSSNLFAKPANSTGTGLFGNTTTPTFGGNTGNSLFGNKSIGFGATNTPSLALNTNTFNNNTLSKPAFGGFGGSAAPAFPGLSANTQLNLGSTTLSTAPSAVANSANQLQIQQQLLNLVNSPYGDSPLFMNLKQSEIKREELLKPTNPAAQKAALSNQFKVSPRPTARVKPKSLHSVLNGSKSQMFEGLEDEGFSFGNETFQPKKSIKKLVIKKGGSDSSSPGSRSSSVMGEPSQHLSALETDGPDTSNTSLNMPPEPVLQMPGMTTPVQKPGYQSMDDTIAMLNVPKVPNRITSRSPDETDLDMSQAEDSMERRPTTPPPPHAADITLTRPGYYTIPSMEELGDMVDEQGECFVDGFTIGRERYGSIFFPGVFSVAGLNLDEIVHIRRKEVVVYPDDENKPTVGDGLNRKAEITLDCVWPIDKSDRTHIKSPERLATMNYQEKIEEITHRIGGRFIDYRPETGSWVFEVKHFTKYGMDESDDEDLSNLAQKQQKPGQPKPQNLGQGQPYIPQQTVNGKAPPPKFSLEMSQSTMDDRPIPMGDDDDVPELSHDDIPEEFLDDMDDDDLNGQEEGPASHRLAASMGVSAHSMQMMKASFFGDEEQHQAGDGDMAAEKRRETTDKHGPSLFSSAYKSKCMSPVKLSQMPQTTDFREQQGMFPPRIHTPEPIRPAKKNFQYPPVAEHMTLASGMRPEDFPQKIVGSRVMREIPEYSKSEMYGKQSLNKDAALFMGRSFRVGWGPHWTLAHCGTPITKDITEEKDVVGFSLLSGGRTRPAVDSTYEWKVTVEKVDVAGYFRQEDTTVVHNHEELLMIQLDHSEKARTDSCPHFVPSPGVEALHQYADRAKLDKQDTEGHPDFDSLSHMTTVFDLCVSLWGRLPAFPDLDNIEDSYDYHHDRREALSHWLMETSKESIKKEISDAKYKNKNHLPAVLAHLSGNQISEACSLAQVSSDHRLALILAQAAGSHLPRQLVEGMLNEWMELEACSYLDPVREKIYSLMAGRLVWPTPESTVNTCEYMDWKRALALHLWFLCPPSSPIQQALDEYDNGFQGATTYGRYCNPPLPPYLEMTSDLSTMGTDQDSAIQDTSYHLLKLYCQRSHNLQPLLNPSSSTSSHLDYRLSWHLHQTLDALGYRHLSSYHRNAIHMNFASQLESLGLWEWAVFAVLHLEQQAYRESAVRELLLRHVSLSKDHFYLEKEQFLREKLDVPAEWIHFAKLLKSGYWNDSHRVVLKHIAADAIINGKLLKSGHWNDSHRVVLKHVAADAIINENHDYLRKFLAELSPPTRCNKVVDWSRGGHVFMDYINLCQELENLKKDLQKDEHRSNVHLEGLHSDVMSLCSRVGSLVCNNSKDRLCQSEMSKKCAYLLRTLLTLQGQVGDHLPSRLLAPHISRLPMPEDYCLQELRELSRLQIYHDKVVNLQGVPLSHLRTPVR</sequence>
<evidence type="ECO:0000256" key="12">
    <source>
        <dbReference type="ARBA" id="ARBA00022825"/>
    </source>
</evidence>
<dbReference type="GO" id="GO:0005654">
    <property type="term" value="C:nucleoplasm"/>
    <property type="evidence" value="ECO:0007669"/>
    <property type="project" value="UniProtKB-SubCell"/>
</dbReference>
<dbReference type="GO" id="GO:0008139">
    <property type="term" value="F:nuclear localization sequence binding"/>
    <property type="evidence" value="ECO:0007669"/>
    <property type="project" value="TreeGrafter"/>
</dbReference>
<evidence type="ECO:0000256" key="6">
    <source>
        <dbReference type="ARBA" id="ARBA00022448"/>
    </source>
</evidence>
<dbReference type="InterPro" id="IPR021967">
    <property type="entry name" value="Nup98_C"/>
</dbReference>
<evidence type="ECO:0000256" key="8">
    <source>
        <dbReference type="ARBA" id="ARBA00022737"/>
    </source>
</evidence>
<dbReference type="GO" id="GO:0003723">
    <property type="term" value="F:RNA binding"/>
    <property type="evidence" value="ECO:0007669"/>
    <property type="project" value="TreeGrafter"/>
</dbReference>
<dbReference type="Pfam" id="PF21240">
    <property type="entry name" value="Nup98_GLEBS"/>
    <property type="match status" value="1"/>
</dbReference>
<dbReference type="GO" id="GO:0044614">
    <property type="term" value="C:nuclear pore cytoplasmic filaments"/>
    <property type="evidence" value="ECO:0007669"/>
    <property type="project" value="TreeGrafter"/>
</dbReference>
<keyword evidence="14" id="KW-0811">Translocation</keyword>
<evidence type="ECO:0000256" key="11">
    <source>
        <dbReference type="ARBA" id="ARBA00022816"/>
    </source>
</evidence>
<accession>A0A210QQQ5</accession>
<keyword evidence="8" id="KW-0677">Repeat</keyword>
<keyword evidence="13" id="KW-0653">Protein transport</keyword>
<dbReference type="GO" id="GO:0006405">
    <property type="term" value="P:RNA export from nucleus"/>
    <property type="evidence" value="ECO:0007669"/>
    <property type="project" value="TreeGrafter"/>
</dbReference>
<evidence type="ECO:0000256" key="2">
    <source>
        <dbReference type="ARBA" id="ARBA00004620"/>
    </source>
</evidence>